<evidence type="ECO:0000256" key="2">
    <source>
        <dbReference type="PROSITE-ProRule" id="PRU10007"/>
    </source>
</evidence>
<dbReference type="RefSeq" id="WP_379486373.1">
    <property type="nucleotide sequence ID" value="NZ_JBHLWK010000008.1"/>
</dbReference>
<dbReference type="PANTHER" id="PTHR11699">
    <property type="entry name" value="ALDEHYDE DEHYDROGENASE-RELATED"/>
    <property type="match status" value="1"/>
</dbReference>
<comment type="caution">
    <text evidence="5">The sequence shown here is derived from an EMBL/GenBank/DDBJ whole genome shotgun (WGS) entry which is preliminary data.</text>
</comment>
<proteinExistence type="inferred from homology"/>
<comment type="similarity">
    <text evidence="3">Belongs to the aldehyde dehydrogenase family.</text>
</comment>
<accession>A0ABV6CS86</accession>
<keyword evidence="1 3" id="KW-0560">Oxidoreductase</keyword>
<dbReference type="InterPro" id="IPR015590">
    <property type="entry name" value="Aldehyde_DH_dom"/>
</dbReference>
<dbReference type="InterPro" id="IPR016162">
    <property type="entry name" value="Ald_DH_N"/>
</dbReference>
<organism evidence="5 6">
    <name type="scientific">Novosphingobium soli</name>
    <dbReference type="NCBI Taxonomy" id="574956"/>
    <lineage>
        <taxon>Bacteria</taxon>
        <taxon>Pseudomonadati</taxon>
        <taxon>Pseudomonadota</taxon>
        <taxon>Alphaproteobacteria</taxon>
        <taxon>Sphingomonadales</taxon>
        <taxon>Sphingomonadaceae</taxon>
        <taxon>Novosphingobium</taxon>
    </lineage>
</organism>
<reference evidence="5 6" key="1">
    <citation type="submission" date="2024-09" db="EMBL/GenBank/DDBJ databases">
        <authorList>
            <person name="Sun Q."/>
            <person name="Mori K."/>
        </authorList>
    </citation>
    <scope>NUCLEOTIDE SEQUENCE [LARGE SCALE GENOMIC DNA]</scope>
    <source>
        <strain evidence="5 6">CCM 7706</strain>
    </source>
</reference>
<sequence length="493" mass="51852">MMQEAETIYSEIPKSVPGWIASLRLEQTIANRDVPAARRSVVHPADGAVIAECPEAGVADVDAAVAAAREAYPGWAALSWSARRARLEAFADALFQNRKALAFIIAAETGRPLRRAWSEVFFSVDFVRTIAAQDLPETVYDRAGLKARLVHRPLGVVGAIAPWNAPVILGVAKIANALLAGDTIVLRPAPQTPLSALFMGLLAREVFPAGVYNTITGDAAVGAAMAAHPGIAKISFTGSTQTGRLIAAAAAPTLKKLTLELGGNDAAIVLDDADPAEVAACAYRISLENAGQFCAAIKRLYVHESLYGAVRDRLLMLMETASAGSPFEATSTMAPLQSQAQLDRVTGFAEDAAARGCTVHQRPFAADTQGYFMAPALVEGCEAGMPLVDEEQFGPILPIMPFRDEEAVLAAANAGEYGLGGSVWSADVERALALAARLESGTAWVNQHGAYSAGLPLPFAKQSGVGMDYAHFGVLEHARAMLLNARVPDAAPA</sequence>
<feature type="domain" description="Aldehyde dehydrogenase" evidence="4">
    <location>
        <begin position="39"/>
        <end position="474"/>
    </location>
</feature>
<dbReference type="InterPro" id="IPR016161">
    <property type="entry name" value="Ald_DH/histidinol_DH"/>
</dbReference>
<dbReference type="InterPro" id="IPR029510">
    <property type="entry name" value="Ald_DH_CS_GLU"/>
</dbReference>
<dbReference type="Gene3D" id="3.40.605.10">
    <property type="entry name" value="Aldehyde Dehydrogenase, Chain A, domain 1"/>
    <property type="match status" value="1"/>
</dbReference>
<dbReference type="InterPro" id="IPR016160">
    <property type="entry name" value="Ald_DH_CS_CYS"/>
</dbReference>
<dbReference type="InterPro" id="IPR016163">
    <property type="entry name" value="Ald_DH_C"/>
</dbReference>
<evidence type="ECO:0000313" key="6">
    <source>
        <dbReference type="Proteomes" id="UP001589798"/>
    </source>
</evidence>
<gene>
    <name evidence="5" type="ORF">ACFFJC_04875</name>
</gene>
<dbReference type="Proteomes" id="UP001589798">
    <property type="component" value="Unassembled WGS sequence"/>
</dbReference>
<dbReference type="EMBL" id="JBHLWK010000008">
    <property type="protein sequence ID" value="MFC0203604.1"/>
    <property type="molecule type" value="Genomic_DNA"/>
</dbReference>
<evidence type="ECO:0000313" key="5">
    <source>
        <dbReference type="EMBL" id="MFC0203604.1"/>
    </source>
</evidence>
<protein>
    <submittedName>
        <fullName evidence="5">Aldehyde dehydrogenase family protein</fullName>
    </submittedName>
</protein>
<name>A0ABV6CS86_9SPHN</name>
<evidence type="ECO:0000256" key="1">
    <source>
        <dbReference type="ARBA" id="ARBA00023002"/>
    </source>
</evidence>
<evidence type="ECO:0000256" key="3">
    <source>
        <dbReference type="RuleBase" id="RU003345"/>
    </source>
</evidence>
<evidence type="ECO:0000259" key="4">
    <source>
        <dbReference type="Pfam" id="PF00171"/>
    </source>
</evidence>
<dbReference type="PROSITE" id="PS00687">
    <property type="entry name" value="ALDEHYDE_DEHYDR_GLU"/>
    <property type="match status" value="1"/>
</dbReference>
<dbReference type="SUPFAM" id="SSF53720">
    <property type="entry name" value="ALDH-like"/>
    <property type="match status" value="1"/>
</dbReference>
<feature type="active site" evidence="2">
    <location>
        <position position="260"/>
    </location>
</feature>
<keyword evidence="6" id="KW-1185">Reference proteome</keyword>
<dbReference type="Gene3D" id="3.40.309.10">
    <property type="entry name" value="Aldehyde Dehydrogenase, Chain A, domain 2"/>
    <property type="match status" value="1"/>
</dbReference>
<dbReference type="PROSITE" id="PS00070">
    <property type="entry name" value="ALDEHYDE_DEHYDR_CYS"/>
    <property type="match status" value="1"/>
</dbReference>
<dbReference type="Pfam" id="PF00171">
    <property type="entry name" value="Aldedh"/>
    <property type="match status" value="1"/>
</dbReference>